<comment type="similarity">
    <text evidence="1">Belongs to the glycosyltransferase 2 family.</text>
</comment>
<evidence type="ECO:0000256" key="1">
    <source>
        <dbReference type="ARBA" id="ARBA00006739"/>
    </source>
</evidence>
<dbReference type="EMBL" id="UETC01000015">
    <property type="protein sequence ID" value="SSA50744.1"/>
    <property type="molecule type" value="Genomic_DNA"/>
</dbReference>
<evidence type="ECO:0000256" key="2">
    <source>
        <dbReference type="ARBA" id="ARBA00022676"/>
    </source>
</evidence>
<dbReference type="PANTHER" id="PTHR43685">
    <property type="entry name" value="GLYCOSYLTRANSFERASE"/>
    <property type="match status" value="1"/>
</dbReference>
<feature type="domain" description="Glycosyltransferase 2-like" evidence="4">
    <location>
        <begin position="294"/>
        <end position="403"/>
    </location>
</feature>
<dbReference type="OrthoDB" id="7210452at2"/>
<name>A0A2Y9B2I6_9RHOB</name>
<dbReference type="InterPro" id="IPR050834">
    <property type="entry name" value="Glycosyltransf_2"/>
</dbReference>
<evidence type="ECO:0000256" key="3">
    <source>
        <dbReference type="ARBA" id="ARBA00022679"/>
    </source>
</evidence>
<gene>
    <name evidence="5" type="ORF">BCF38_11572</name>
    <name evidence="6" type="ORF">SAMN05421539_11572</name>
</gene>
<evidence type="ECO:0000313" key="8">
    <source>
        <dbReference type="Proteomes" id="UP000251571"/>
    </source>
</evidence>
<protein>
    <submittedName>
        <fullName evidence="6">Glycosyl transferase family 2</fullName>
    </submittedName>
</protein>
<proteinExistence type="inferred from homology"/>
<evidence type="ECO:0000313" key="6">
    <source>
        <dbReference type="EMBL" id="SSA50744.1"/>
    </source>
</evidence>
<dbReference type="Proteomes" id="UP000251571">
    <property type="component" value="Unassembled WGS sequence"/>
</dbReference>
<organism evidence="6 8">
    <name type="scientific">Jannaschia seohaensis</name>
    <dbReference type="NCBI Taxonomy" id="475081"/>
    <lineage>
        <taxon>Bacteria</taxon>
        <taxon>Pseudomonadati</taxon>
        <taxon>Pseudomonadota</taxon>
        <taxon>Alphaproteobacteria</taxon>
        <taxon>Rhodobacterales</taxon>
        <taxon>Roseobacteraceae</taxon>
        <taxon>Jannaschia</taxon>
    </lineage>
</organism>
<dbReference type="CDD" id="cd00761">
    <property type="entry name" value="Glyco_tranf_GTA_type"/>
    <property type="match status" value="1"/>
</dbReference>
<dbReference type="InterPro" id="IPR001173">
    <property type="entry name" value="Glyco_trans_2-like"/>
</dbReference>
<dbReference type="InterPro" id="IPR029044">
    <property type="entry name" value="Nucleotide-diphossugar_trans"/>
</dbReference>
<evidence type="ECO:0000313" key="5">
    <source>
        <dbReference type="EMBL" id="PWJ12936.1"/>
    </source>
</evidence>
<reference evidence="6 8" key="1">
    <citation type="submission" date="2016-10" db="EMBL/GenBank/DDBJ databases">
        <authorList>
            <person name="Cai Z."/>
        </authorList>
    </citation>
    <scope>NUCLEOTIDE SEQUENCE [LARGE SCALE GENOMIC DNA]</scope>
    <source>
        <strain evidence="6 8">DSM 25227</strain>
    </source>
</reference>
<keyword evidence="7" id="KW-1185">Reference proteome</keyword>
<dbReference type="RefSeq" id="WP_109566100.1">
    <property type="nucleotide sequence ID" value="NZ_QGDJ01000015.1"/>
</dbReference>
<evidence type="ECO:0000313" key="7">
    <source>
        <dbReference type="Proteomes" id="UP000245839"/>
    </source>
</evidence>
<dbReference type="GO" id="GO:0016757">
    <property type="term" value="F:glycosyltransferase activity"/>
    <property type="evidence" value="ECO:0007669"/>
    <property type="project" value="UniProtKB-KW"/>
</dbReference>
<keyword evidence="3 6" id="KW-0808">Transferase</keyword>
<dbReference type="AlphaFoldDB" id="A0A2Y9B2I6"/>
<evidence type="ECO:0000259" key="4">
    <source>
        <dbReference type="Pfam" id="PF00535"/>
    </source>
</evidence>
<dbReference type="Gene3D" id="3.90.550.10">
    <property type="entry name" value="Spore Coat Polysaccharide Biosynthesis Protein SpsA, Chain A"/>
    <property type="match status" value="1"/>
</dbReference>
<reference evidence="5 7" key="2">
    <citation type="submission" date="2018-03" db="EMBL/GenBank/DDBJ databases">
        <title>Genomic Encyclopedia of Archaeal and Bacterial Type Strains, Phase II (KMG-II): from individual species to whole genera.</title>
        <authorList>
            <person name="Goeker M."/>
        </authorList>
    </citation>
    <scope>NUCLEOTIDE SEQUENCE [LARGE SCALE GENOMIC DNA]</scope>
    <source>
        <strain evidence="5 7">DSM 25227</strain>
    </source>
</reference>
<dbReference type="EMBL" id="QGDJ01000015">
    <property type="protein sequence ID" value="PWJ12936.1"/>
    <property type="molecule type" value="Genomic_DNA"/>
</dbReference>
<dbReference type="SUPFAM" id="SSF53448">
    <property type="entry name" value="Nucleotide-diphospho-sugar transferases"/>
    <property type="match status" value="1"/>
</dbReference>
<dbReference type="Proteomes" id="UP000245839">
    <property type="component" value="Unassembled WGS sequence"/>
</dbReference>
<dbReference type="PANTHER" id="PTHR43685:SF5">
    <property type="entry name" value="GLYCOSYLTRANSFERASE EPSE-RELATED"/>
    <property type="match status" value="1"/>
</dbReference>
<keyword evidence="2" id="KW-0328">Glycosyltransferase</keyword>
<sequence length="662" mass="72888">MRGAGARGLMETTMLTVRDDPLVRHDLAKACHIVRRSRYVHGIWYAETYPDVALTGMDPLEHYLTIGAALGRNPGRDFDTLFYLEQHPEVLARGENPLLHYIREKGAEKGWPTQPPDPERDAPKRVRAVRDKLLMLGFTEEALKDLREMARSDPAARGRALAARDLAVWHLRQRGPEEAAQALGWLEAARAAAPDLEMRCQIAISELLAHHLAGDPEAGRAAYARLAEAGEVTPDTLLARANFETTAEDRLPWIRAMLAGYGLPGVDLLPEGPTPYDRLTAPAPPPVTDGPLVTVLLAAYEAAAMIPTALRSLQAQSWRNLEILVIDDRSPDDTCAVVEAFAAADPRIRLIRMEQNGGAYVARNRGLDEARGDFITLHDADDWSHPLKIETQMRHMAQTPGTMGCTSEQVRLQEDLSCVKVRGNGTLTVFNTSSFLWRRDPVQGALGYWDTVRYGADNEFVRRVRTVFGPASIQRLPTGPLSFQRESEASVTVSPVTGVDGYYYGVRKEYRDAQLYHHAARTRGAAEGALRYSGDPAERPFPVPAMMRPDRAARLKARPPFDLVIEGDFRSPGPVMEALAAQLAERAAQGMRIGLLEANAYAPEAAGDGLSICPELRAVIDGERIELLVYGDEVCARARHRLPGAGPGGRYRPVIHEAEAEP</sequence>
<dbReference type="Pfam" id="PF00535">
    <property type="entry name" value="Glycos_transf_2"/>
    <property type="match status" value="1"/>
</dbReference>
<accession>A0A2Y9B2I6</accession>